<protein>
    <recommendedName>
        <fullName evidence="6">HU family DNA-binding protein</fullName>
    </recommendedName>
</protein>
<dbReference type="PANTHER" id="PTHR33175:SF2">
    <property type="entry name" value="INTEGRATION HOST FACTOR SUBUNIT ALPHA"/>
    <property type="match status" value="1"/>
</dbReference>
<gene>
    <name evidence="4" type="ORF">B5F96_11245</name>
</gene>
<comment type="similarity">
    <text evidence="1 3">Belongs to the bacterial histone-like protein family.</text>
</comment>
<dbReference type="CDD" id="cd13832">
    <property type="entry name" value="IHF"/>
    <property type="match status" value="1"/>
</dbReference>
<dbReference type="GO" id="GO:0003677">
    <property type="term" value="F:DNA binding"/>
    <property type="evidence" value="ECO:0007669"/>
    <property type="project" value="UniProtKB-KW"/>
</dbReference>
<dbReference type="SUPFAM" id="SSF47729">
    <property type="entry name" value="IHF-like DNA-binding proteins"/>
    <property type="match status" value="1"/>
</dbReference>
<comment type="caution">
    <text evidence="4">The sequence shown here is derived from an EMBL/GenBank/DDBJ whole genome shotgun (WGS) entry which is preliminary data.</text>
</comment>
<dbReference type="GO" id="GO:0005829">
    <property type="term" value="C:cytosol"/>
    <property type="evidence" value="ECO:0007669"/>
    <property type="project" value="TreeGrafter"/>
</dbReference>
<evidence type="ECO:0000256" key="3">
    <source>
        <dbReference type="RuleBase" id="RU003939"/>
    </source>
</evidence>
<evidence type="ECO:0000313" key="5">
    <source>
        <dbReference type="Proteomes" id="UP000195975"/>
    </source>
</evidence>
<dbReference type="EMBL" id="NFIJ01000011">
    <property type="protein sequence ID" value="OUO04670.1"/>
    <property type="molecule type" value="Genomic_DNA"/>
</dbReference>
<evidence type="ECO:0000313" key="4">
    <source>
        <dbReference type="EMBL" id="OUO04670.1"/>
    </source>
</evidence>
<dbReference type="InterPro" id="IPR000119">
    <property type="entry name" value="Hist_DNA-bd"/>
</dbReference>
<keyword evidence="2" id="KW-0238">DNA-binding</keyword>
<dbReference type="GeneID" id="93407402"/>
<sequence>MNKHSLVEIISDRLNMPHDLVCSVINTLADVIADSLLEEERVVIQNFGSFRLWHQASRPVRNPKTGEPMIFQPRNSVKFVPGKHLVDLLNRQADDMESDKA</sequence>
<dbReference type="Gene3D" id="4.10.520.10">
    <property type="entry name" value="IHF-like DNA-binding proteins"/>
    <property type="match status" value="1"/>
</dbReference>
<dbReference type="Proteomes" id="UP000195975">
    <property type="component" value="Unassembled WGS sequence"/>
</dbReference>
<reference evidence="5" key="1">
    <citation type="submission" date="2017-04" db="EMBL/GenBank/DDBJ databases">
        <title>Function of individual gut microbiota members based on whole genome sequencing of pure cultures obtained from chicken caecum.</title>
        <authorList>
            <person name="Medvecky M."/>
            <person name="Cejkova D."/>
            <person name="Polansky O."/>
            <person name="Karasova D."/>
            <person name="Kubasova T."/>
            <person name="Cizek A."/>
            <person name="Rychlik I."/>
        </authorList>
    </citation>
    <scope>NUCLEOTIDE SEQUENCE [LARGE SCALE GENOMIC DNA]</scope>
    <source>
        <strain evidence="5">An42</strain>
    </source>
</reference>
<dbReference type="PRINTS" id="PR01727">
    <property type="entry name" value="DNABINDINGHU"/>
</dbReference>
<dbReference type="Pfam" id="PF00216">
    <property type="entry name" value="Bac_DNA_binding"/>
    <property type="match status" value="1"/>
</dbReference>
<dbReference type="AlphaFoldDB" id="A0A9Q5SQK0"/>
<organism evidence="4 5">
    <name type="scientific">Parabacteroides johnsonii</name>
    <dbReference type="NCBI Taxonomy" id="387661"/>
    <lineage>
        <taxon>Bacteria</taxon>
        <taxon>Pseudomonadati</taxon>
        <taxon>Bacteroidota</taxon>
        <taxon>Bacteroidia</taxon>
        <taxon>Bacteroidales</taxon>
        <taxon>Tannerellaceae</taxon>
        <taxon>Parabacteroides</taxon>
    </lineage>
</organism>
<dbReference type="InterPro" id="IPR010992">
    <property type="entry name" value="IHF-like_DNA-bd_dom_sf"/>
</dbReference>
<dbReference type="SMART" id="SM00411">
    <property type="entry name" value="BHL"/>
    <property type="match status" value="1"/>
</dbReference>
<dbReference type="PANTHER" id="PTHR33175">
    <property type="entry name" value="DNA-BINDING PROTEIN HU"/>
    <property type="match status" value="1"/>
</dbReference>
<evidence type="ECO:0000256" key="2">
    <source>
        <dbReference type="ARBA" id="ARBA00023125"/>
    </source>
</evidence>
<proteinExistence type="inferred from homology"/>
<name>A0A9Q5SQK0_9BACT</name>
<evidence type="ECO:0000256" key="1">
    <source>
        <dbReference type="ARBA" id="ARBA00010529"/>
    </source>
</evidence>
<dbReference type="GO" id="GO:0030527">
    <property type="term" value="F:structural constituent of chromatin"/>
    <property type="evidence" value="ECO:0007669"/>
    <property type="project" value="InterPro"/>
</dbReference>
<dbReference type="RefSeq" id="WP_008147701.1">
    <property type="nucleotide sequence ID" value="NZ_CAJLBM010000006.1"/>
</dbReference>
<evidence type="ECO:0008006" key="6">
    <source>
        <dbReference type="Google" id="ProtNLM"/>
    </source>
</evidence>
<accession>A0A9Q5SQK0</accession>